<proteinExistence type="predicted"/>
<comment type="caution">
    <text evidence="1">The sequence shown here is derived from an EMBL/GenBank/DDBJ whole genome shotgun (WGS) entry which is preliminary data.</text>
</comment>
<dbReference type="AlphaFoldDB" id="A0AA42Q564"/>
<dbReference type="SUPFAM" id="SSF53474">
    <property type="entry name" value="alpha/beta-Hydrolases"/>
    <property type="match status" value="1"/>
</dbReference>
<evidence type="ECO:0000313" key="1">
    <source>
        <dbReference type="EMBL" id="MDH1336344.1"/>
    </source>
</evidence>
<dbReference type="Gene3D" id="3.40.50.1820">
    <property type="entry name" value="alpha/beta hydrolase"/>
    <property type="match status" value="1"/>
</dbReference>
<dbReference type="RefSeq" id="WP_280008923.1">
    <property type="nucleotide sequence ID" value="NZ_JAOCEK010000019.1"/>
</dbReference>
<dbReference type="EMBL" id="JAOCEK010000019">
    <property type="protein sequence ID" value="MDH1336344.1"/>
    <property type="molecule type" value="Genomic_DNA"/>
</dbReference>
<accession>A0AA42Q564</accession>
<dbReference type="Proteomes" id="UP001161065">
    <property type="component" value="Unassembled WGS sequence"/>
</dbReference>
<protein>
    <submittedName>
        <fullName evidence="1">Uncharacterized protein</fullName>
    </submittedName>
</protein>
<sequence length="735" mass="82977">MSNIAYSPIEIDFDDFELSSDYIENQILINKKVDDIARIDCFGVFRGNAKKLICLLPSAQPQSSAQINPIFHRWSWAYQFRDCHVICVSDPALYYSDIHASWFIGKGKIDLVNEIAVFLKEILERIGFSEDQVILYGSSMGGFGALMIASHLRGALAIAEVPQIDLRKYPIKSSIEKIEKEVLSGVKIEDYALTYPERVSVLDRFNKKNYIPPFKLITNLADEACADHIDIFNRLRELREDSAVVGDLDLTITAEDFGHKPLPTPYGVAYIRSAITAGWRTAEAPKKLIEKDTVENNKIVNLDEYRKLIDQAVDRSKSLKYIRTENEKNEYLKIKEILYRAGGINPSADWPFLKICSVEKLWTNSFNAEILNAAITAFERRESLEAFIYICRGLLYNNEAKVAVRLIADYQSKCSDLQISNVGNIFRSFVEYDSGNYEEYLKLIKDFRKNKKSDFDPYIAIPVSTVYTESVYADSLYSKENVSLVNCELHVAAMNVNNIEYIVSVSCDQKYFSEYAKYLVKSFTKNCSAEAALHLSIVDGDSEKIESSLREWGATNVYFAIQNISAGDNVGPIASLTRFSHIFQLLSEHKLPVFVLDLDTVIKKPLASMIYDFPGVDICSRILGKGVAPWEKYTGGFSLFKPTRLATEVAKNISYVAGLICTTERKQWWIDQNCFEAGIRSVLQAGGNLKIENISNVRDTYCMMPVGSGDSKKYNLETALKVVMEPSSPLASNII</sequence>
<organism evidence="1 2">
    <name type="scientific">Comamonas thiooxydans</name>
    <dbReference type="NCBI Taxonomy" id="363952"/>
    <lineage>
        <taxon>Bacteria</taxon>
        <taxon>Pseudomonadati</taxon>
        <taxon>Pseudomonadota</taxon>
        <taxon>Betaproteobacteria</taxon>
        <taxon>Burkholderiales</taxon>
        <taxon>Comamonadaceae</taxon>
        <taxon>Comamonas</taxon>
    </lineage>
</organism>
<evidence type="ECO:0000313" key="2">
    <source>
        <dbReference type="Proteomes" id="UP001161065"/>
    </source>
</evidence>
<dbReference type="InterPro" id="IPR029058">
    <property type="entry name" value="AB_hydrolase_fold"/>
</dbReference>
<gene>
    <name evidence="1" type="ORF">N5D63_19540</name>
</gene>
<reference evidence="1" key="1">
    <citation type="submission" date="2022-09" db="EMBL/GenBank/DDBJ databases">
        <title>Intensive care unit water sources are persistently colonized with multi-drug resistant bacteria and are the site of extensive horizontal gene transfer of antibiotic resistance genes.</title>
        <authorList>
            <person name="Diorio-Toth L."/>
        </authorList>
    </citation>
    <scope>NUCLEOTIDE SEQUENCE</scope>
    <source>
        <strain evidence="1">GD03832</strain>
    </source>
</reference>
<name>A0AA42Q564_9BURK</name>